<evidence type="ECO:0000313" key="2">
    <source>
        <dbReference type="Proteomes" id="UP001529510"/>
    </source>
</evidence>
<dbReference type="AlphaFoldDB" id="A0ABD0NZN9"/>
<dbReference type="Proteomes" id="UP001529510">
    <property type="component" value="Unassembled WGS sequence"/>
</dbReference>
<comment type="caution">
    <text evidence="1">The sequence shown here is derived from an EMBL/GenBank/DDBJ whole genome shotgun (WGS) entry which is preliminary data.</text>
</comment>
<feature type="non-terminal residue" evidence="1">
    <location>
        <position position="1"/>
    </location>
</feature>
<protein>
    <submittedName>
        <fullName evidence="1">Uncharacterized protein</fullName>
    </submittedName>
</protein>
<reference evidence="1 2" key="1">
    <citation type="submission" date="2024-05" db="EMBL/GenBank/DDBJ databases">
        <title>Genome sequencing and assembly of Indian major carp, Cirrhinus mrigala (Hamilton, 1822).</title>
        <authorList>
            <person name="Mohindra V."/>
            <person name="Chowdhury L.M."/>
            <person name="Lal K."/>
            <person name="Jena J.K."/>
        </authorList>
    </citation>
    <scope>NUCLEOTIDE SEQUENCE [LARGE SCALE GENOMIC DNA]</scope>
    <source>
        <strain evidence="1">CM1030</strain>
        <tissue evidence="1">Blood</tissue>
    </source>
</reference>
<gene>
    <name evidence="1" type="ORF">M9458_039192</name>
</gene>
<evidence type="ECO:0000313" key="1">
    <source>
        <dbReference type="EMBL" id="KAL0167348.1"/>
    </source>
</evidence>
<accession>A0ABD0NZN9</accession>
<keyword evidence="2" id="KW-1185">Reference proteome</keyword>
<feature type="non-terminal residue" evidence="1">
    <location>
        <position position="49"/>
    </location>
</feature>
<proteinExistence type="predicted"/>
<organism evidence="1 2">
    <name type="scientific">Cirrhinus mrigala</name>
    <name type="common">Mrigala</name>
    <dbReference type="NCBI Taxonomy" id="683832"/>
    <lineage>
        <taxon>Eukaryota</taxon>
        <taxon>Metazoa</taxon>
        <taxon>Chordata</taxon>
        <taxon>Craniata</taxon>
        <taxon>Vertebrata</taxon>
        <taxon>Euteleostomi</taxon>
        <taxon>Actinopterygii</taxon>
        <taxon>Neopterygii</taxon>
        <taxon>Teleostei</taxon>
        <taxon>Ostariophysi</taxon>
        <taxon>Cypriniformes</taxon>
        <taxon>Cyprinidae</taxon>
        <taxon>Labeoninae</taxon>
        <taxon>Labeonini</taxon>
        <taxon>Cirrhinus</taxon>
    </lineage>
</organism>
<dbReference type="InterPro" id="IPR036465">
    <property type="entry name" value="vWFA_dom_sf"/>
</dbReference>
<dbReference type="Gene3D" id="3.40.50.410">
    <property type="entry name" value="von Willebrand factor, type A domain"/>
    <property type="match status" value="1"/>
</dbReference>
<dbReference type="EMBL" id="JAMKFB020000019">
    <property type="protein sequence ID" value="KAL0167348.1"/>
    <property type="molecule type" value="Genomic_DNA"/>
</dbReference>
<dbReference type="SUPFAM" id="SSF53300">
    <property type="entry name" value="vWA-like"/>
    <property type="match status" value="1"/>
</dbReference>
<sequence>VKDADKKELRAIASPPEETHVYNVSDFSFMFDIMEKLTRSVCERISELN</sequence>
<name>A0ABD0NZN9_CIRMR</name>